<evidence type="ECO:0000313" key="2">
    <source>
        <dbReference type="EMBL" id="AAN68206.1"/>
    </source>
</evidence>
<accession>Q88JQ1</accession>
<dbReference type="Proteomes" id="UP000000556">
    <property type="component" value="Chromosome"/>
</dbReference>
<dbReference type="AlphaFoldDB" id="Q88JQ1"/>
<dbReference type="KEGG" id="ppu:PP_2598"/>
<sequence length="115" mass="12063">MGCVSNGRVAGKAGRGISLQWLVALAVVLGMLLLGAALAWQGYRGIRQTLVAAAGDAAQQVAKTIDERARRLIEPAQSSIRLLAHNTTVHTQAQRLDRLALLRSGAELVAGPGQT</sequence>
<dbReference type="BioCyc" id="PPUT160488:G1G01-2780-MONOMER"/>
<keyword evidence="1" id="KW-0812">Transmembrane</keyword>
<evidence type="ECO:0000313" key="3">
    <source>
        <dbReference type="Proteomes" id="UP000000556"/>
    </source>
</evidence>
<dbReference type="STRING" id="160488.PP_2598"/>
<reference evidence="2 3" key="2">
    <citation type="journal article" date="2016" name="Environ. Microbiol.">
        <title>The revisited genome of Pseudomonas putida KT2440 enlightens its value as a robust metabolic chassis.</title>
        <authorList>
            <person name="Belda E."/>
            <person name="van Heck R.G."/>
            <person name="Lopez-Sanchez M.J."/>
            <person name="Cruveiller S."/>
            <person name="Barbe V."/>
            <person name="Fraser C."/>
            <person name="Klenk H.P."/>
            <person name="Petersen J."/>
            <person name="Morgat A."/>
            <person name="Nikel P.I."/>
            <person name="Vallenet D."/>
            <person name="Rouy Z."/>
            <person name="Sekowska A."/>
            <person name="Martins Dos Santos V.A."/>
            <person name="de Lorenzo V."/>
            <person name="Danchin A."/>
            <person name="Medigue C."/>
        </authorList>
    </citation>
    <scope>NUCLEOTIDE SEQUENCE [LARGE SCALE GENOMIC DNA]</scope>
    <source>
        <strain evidence="3">ATCC 47054 / DSM 6125 / CFBP 8728 / NCIMB 11950 / KT2440</strain>
    </source>
</reference>
<protein>
    <submittedName>
        <fullName evidence="2">Uncharacterized protein</fullName>
    </submittedName>
</protein>
<feature type="transmembrane region" description="Helical" evidence="1">
    <location>
        <begin position="20"/>
        <end position="40"/>
    </location>
</feature>
<name>Q88JQ1_PSEPK</name>
<dbReference type="PATRIC" id="fig|160488.4.peg.2758"/>
<keyword evidence="1" id="KW-1133">Transmembrane helix</keyword>
<proteinExistence type="predicted"/>
<dbReference type="PaxDb" id="160488-PP_2598"/>
<keyword evidence="3" id="KW-1185">Reference proteome</keyword>
<keyword evidence="1" id="KW-0472">Membrane</keyword>
<reference evidence="2 3" key="1">
    <citation type="journal article" date="2002" name="Environ. Microbiol.">
        <title>Complete genome sequence and comparative analysis of the metabolically versatile Pseudomonas putida KT2440.</title>
        <authorList>
            <person name="Nelson K.E."/>
            <person name="Weinel C."/>
            <person name="Paulsen I.T."/>
            <person name="Dodson R.J."/>
            <person name="Hilbert H."/>
            <person name="Martins dos Santos V.A."/>
            <person name="Fouts D.E."/>
            <person name="Gill S.R."/>
            <person name="Pop M."/>
            <person name="Holmes M."/>
            <person name="Brinkac L."/>
            <person name="Beanan M."/>
            <person name="DeBoy R.T."/>
            <person name="Daugherty S."/>
            <person name="Kolonay J."/>
            <person name="Madupu R."/>
            <person name="Nelson W."/>
            <person name="White O."/>
            <person name="Peterson J."/>
            <person name="Khouri H."/>
            <person name="Hance I."/>
            <person name="Chris Lee P."/>
            <person name="Holtzapple E."/>
            <person name="Scanlan D."/>
            <person name="Tran K."/>
            <person name="Moazzez A."/>
            <person name="Utterback T."/>
            <person name="Rizzo M."/>
            <person name="Lee K."/>
            <person name="Kosack D."/>
            <person name="Moestl D."/>
            <person name="Wedler H."/>
            <person name="Lauber J."/>
            <person name="Stjepandic D."/>
            <person name="Hoheisel J."/>
            <person name="Straetz M."/>
            <person name="Heim S."/>
            <person name="Kiewitz C."/>
            <person name="Eisen J.A."/>
            <person name="Timmis K.N."/>
            <person name="Dusterhoft A."/>
            <person name="Tummler B."/>
            <person name="Fraser C.M."/>
        </authorList>
    </citation>
    <scope>NUCLEOTIDE SEQUENCE [LARGE SCALE GENOMIC DNA]</scope>
    <source>
        <strain evidence="3">ATCC 47054 / DSM 6125 / CFBP 8728 / NCIMB 11950 / KT2440</strain>
    </source>
</reference>
<organism evidence="2 3">
    <name type="scientific">Pseudomonas putida (strain ATCC 47054 / DSM 6125 / CFBP 8728 / NCIMB 11950 / KT2440)</name>
    <dbReference type="NCBI Taxonomy" id="160488"/>
    <lineage>
        <taxon>Bacteria</taxon>
        <taxon>Pseudomonadati</taxon>
        <taxon>Pseudomonadota</taxon>
        <taxon>Gammaproteobacteria</taxon>
        <taxon>Pseudomonadales</taxon>
        <taxon>Pseudomonadaceae</taxon>
        <taxon>Pseudomonas</taxon>
    </lineage>
</organism>
<gene>
    <name evidence="2" type="ordered locus">PP_2598</name>
</gene>
<evidence type="ECO:0000256" key="1">
    <source>
        <dbReference type="SAM" id="Phobius"/>
    </source>
</evidence>
<dbReference type="EMBL" id="AE015451">
    <property type="protein sequence ID" value="AAN68206.1"/>
    <property type="molecule type" value="Genomic_DNA"/>
</dbReference>
<dbReference type="HOGENOM" id="CLU_2106907_0_0_6"/>